<dbReference type="OrthoDB" id="114943at2"/>
<dbReference type="PATRIC" id="fig|316.101.peg.3242"/>
<sequence>MSSLRQWLRDASAPLHQRVDTAFSRFDLSERQDYELFLRAHAAALFALETALEQGPIAQLLNDWPERRRSAALRQDLQALQIALPAALSVQPGSDEGWYWGVVYVLEGSRLGGRVLSQRVRAGGSGSPLHYLAHGEGIPLWPRFLAQFEQRATRVDRGQLLLGTQLAFGRFLRAAEYELQATASPSP</sequence>
<dbReference type="SUPFAM" id="SSF48613">
    <property type="entry name" value="Heme oxygenase-like"/>
    <property type="match status" value="1"/>
</dbReference>
<protein>
    <recommendedName>
        <fullName evidence="3">Heme oxygenase</fullName>
    </recommendedName>
</protein>
<dbReference type="InterPro" id="IPR016084">
    <property type="entry name" value="Haem_Oase-like_multi-hlx"/>
</dbReference>
<name>A0A0D9AKB2_STUST</name>
<accession>A0A0D9AKB2</accession>
<proteinExistence type="predicted"/>
<reference evidence="1 2" key="1">
    <citation type="submission" date="2015-02" db="EMBL/GenBank/DDBJ databases">
        <title>Draft genome sequence of Pseudomonas stutzeri NT0128 isolated from wheat (Triticum turgidum) rhizosphere.</title>
        <authorList>
            <person name="Tovi N."/>
            <person name="Frenk S."/>
            <person name="Hadar Y."/>
            <person name="Minz D."/>
        </authorList>
    </citation>
    <scope>NUCLEOTIDE SEQUENCE [LARGE SCALE GENOMIC DNA]</scope>
    <source>
        <strain evidence="1 2">NT0128</strain>
    </source>
</reference>
<dbReference type="CDD" id="cd19166">
    <property type="entry name" value="HemeO-bac"/>
    <property type="match status" value="1"/>
</dbReference>
<evidence type="ECO:0000313" key="1">
    <source>
        <dbReference type="EMBL" id="KJH79806.1"/>
    </source>
</evidence>
<comment type="caution">
    <text evidence="1">The sequence shown here is derived from an EMBL/GenBank/DDBJ whole genome shotgun (WGS) entry which is preliminary data.</text>
</comment>
<dbReference type="RefSeq" id="WP_045164318.1">
    <property type="nucleotide sequence ID" value="NZ_JYHV01000037.1"/>
</dbReference>
<dbReference type="EMBL" id="JYHV01000037">
    <property type="protein sequence ID" value="KJH79806.1"/>
    <property type="molecule type" value="Genomic_DNA"/>
</dbReference>
<dbReference type="Proteomes" id="UP000032487">
    <property type="component" value="Unassembled WGS sequence"/>
</dbReference>
<evidence type="ECO:0000313" key="2">
    <source>
        <dbReference type="Proteomes" id="UP000032487"/>
    </source>
</evidence>
<gene>
    <name evidence="1" type="ORF">UF78_21970</name>
</gene>
<evidence type="ECO:0008006" key="3">
    <source>
        <dbReference type="Google" id="ProtNLM"/>
    </source>
</evidence>
<dbReference type="Gene3D" id="1.20.910.10">
    <property type="entry name" value="Heme oxygenase-like"/>
    <property type="match status" value="1"/>
</dbReference>
<dbReference type="AlphaFoldDB" id="A0A0D9AKB2"/>
<organism evidence="1 2">
    <name type="scientific">Stutzerimonas stutzeri</name>
    <name type="common">Pseudomonas stutzeri</name>
    <dbReference type="NCBI Taxonomy" id="316"/>
    <lineage>
        <taxon>Bacteria</taxon>
        <taxon>Pseudomonadati</taxon>
        <taxon>Pseudomonadota</taxon>
        <taxon>Gammaproteobacteria</taxon>
        <taxon>Pseudomonadales</taxon>
        <taxon>Pseudomonadaceae</taxon>
        <taxon>Stutzerimonas</taxon>
    </lineage>
</organism>